<comment type="caution">
    <text evidence="1">The sequence shown here is derived from an EMBL/GenBank/DDBJ whole genome shotgun (WGS) entry which is preliminary data.</text>
</comment>
<dbReference type="RefSeq" id="WP_068345228.1">
    <property type="nucleotide sequence ID" value="NZ_LQBQ01000007.1"/>
</dbReference>
<dbReference type="OrthoDB" id="8100468at2"/>
<protein>
    <submittedName>
        <fullName evidence="1">Isopropylmalate isomerase</fullName>
    </submittedName>
</protein>
<dbReference type="AlphaFoldDB" id="A0A0X3U502"/>
<name>A0A0X3U502_9RHOB</name>
<dbReference type="SUPFAM" id="SSF55729">
    <property type="entry name" value="Acyl-CoA N-acyltransferases (Nat)"/>
    <property type="match status" value="1"/>
</dbReference>
<sequence>MTADISPYFGDAKVQALQKARDQQVSELTDVPGAVVHARIFSSDDPKTLGWDRLRKVMSEEGMITLRGVDEAALDVAKRELGSFRPNLHFWDLFMAEANTIREVCGKIVETGFPYGLIPVPEAELTPQKVRDVQSFLADQGVSPFSRDALLGRLFPARLNVLQHKDGRIAAAGFSAMTHNHYSPFTETAWVGLIAVDPELRGLGLGRLTDALCNLSAIDELGAKATMEFVGRDNAPSRAMLESCGLKQVQGKSVVMFSTSTDRMTR</sequence>
<evidence type="ECO:0000313" key="1">
    <source>
        <dbReference type="EMBL" id="KUJ83183.1"/>
    </source>
</evidence>
<accession>A0A0X3U502</accession>
<dbReference type="Proteomes" id="UP000053791">
    <property type="component" value="Unassembled WGS sequence"/>
</dbReference>
<dbReference type="Gene3D" id="3.40.630.30">
    <property type="match status" value="1"/>
</dbReference>
<dbReference type="EMBL" id="LQBQ01000007">
    <property type="protein sequence ID" value="KUJ83183.1"/>
    <property type="molecule type" value="Genomic_DNA"/>
</dbReference>
<evidence type="ECO:0000313" key="2">
    <source>
        <dbReference type="Proteomes" id="UP000053791"/>
    </source>
</evidence>
<dbReference type="CDD" id="cd04301">
    <property type="entry name" value="NAT_SF"/>
    <property type="match status" value="1"/>
</dbReference>
<keyword evidence="2" id="KW-1185">Reference proteome</keyword>
<keyword evidence="1" id="KW-0413">Isomerase</keyword>
<dbReference type="InterPro" id="IPR016181">
    <property type="entry name" value="Acyl_CoA_acyltransferase"/>
</dbReference>
<organism evidence="1 2">
    <name type="scientific">Ruegeria marisrubri</name>
    <dbReference type="NCBI Taxonomy" id="1685379"/>
    <lineage>
        <taxon>Bacteria</taxon>
        <taxon>Pseudomonadati</taxon>
        <taxon>Pseudomonadota</taxon>
        <taxon>Alphaproteobacteria</taxon>
        <taxon>Rhodobacterales</taxon>
        <taxon>Roseobacteraceae</taxon>
        <taxon>Ruegeria</taxon>
    </lineage>
</organism>
<gene>
    <name evidence="1" type="ORF">AVO45_18540</name>
</gene>
<proteinExistence type="predicted"/>
<reference evidence="1 2" key="1">
    <citation type="submission" date="2015-12" db="EMBL/GenBank/DDBJ databases">
        <authorList>
            <person name="Shamseldin A."/>
            <person name="Moawad H."/>
            <person name="Abd El-Rahim W.M."/>
            <person name="Sadowsky M.J."/>
        </authorList>
    </citation>
    <scope>NUCLEOTIDE SEQUENCE [LARGE SCALE GENOMIC DNA]</scope>
    <source>
        <strain evidence="1 2">ZGT118</strain>
    </source>
</reference>
<dbReference type="GO" id="GO:0016853">
    <property type="term" value="F:isomerase activity"/>
    <property type="evidence" value="ECO:0007669"/>
    <property type="project" value="UniProtKB-KW"/>
</dbReference>